<dbReference type="PANTHER" id="PTHR38340">
    <property type="entry name" value="S-LAYER PROTEIN"/>
    <property type="match status" value="1"/>
</dbReference>
<dbReference type="Gene3D" id="2.150.10.10">
    <property type="entry name" value="Serralysin-like metalloprotease, C-terminal"/>
    <property type="match status" value="1"/>
</dbReference>
<dbReference type="GO" id="GO:0005509">
    <property type="term" value="F:calcium ion binding"/>
    <property type="evidence" value="ECO:0007669"/>
    <property type="project" value="InterPro"/>
</dbReference>
<dbReference type="Pfam" id="PF17936">
    <property type="entry name" value="Big_6"/>
    <property type="match status" value="1"/>
</dbReference>
<feature type="domain" description="Bacterial Ig" evidence="4">
    <location>
        <begin position="762"/>
        <end position="831"/>
    </location>
</feature>
<evidence type="ECO:0000256" key="2">
    <source>
        <dbReference type="ARBA" id="ARBA00022525"/>
    </source>
</evidence>
<feature type="non-terminal residue" evidence="5">
    <location>
        <position position="1"/>
    </location>
</feature>
<dbReference type="PRINTS" id="PR00313">
    <property type="entry name" value="CABNDNGRPT"/>
</dbReference>
<comment type="subcellular location">
    <subcellularLocation>
        <location evidence="1">Secreted</location>
    </subcellularLocation>
</comment>
<dbReference type="NCBIfam" id="TIGR03661">
    <property type="entry name" value="T1SS_VCA0849"/>
    <property type="match status" value="1"/>
</dbReference>
<name>A0A2T0UTW9_9GAMM</name>
<dbReference type="InterPro" id="IPR018511">
    <property type="entry name" value="Hemolysin-typ_Ca-bd_CS"/>
</dbReference>
<dbReference type="GO" id="GO:0005576">
    <property type="term" value="C:extracellular region"/>
    <property type="evidence" value="ECO:0007669"/>
    <property type="project" value="UniProtKB-SubCell"/>
</dbReference>
<evidence type="ECO:0000313" key="5">
    <source>
        <dbReference type="EMBL" id="PRY61379.1"/>
    </source>
</evidence>
<evidence type="ECO:0000259" key="4">
    <source>
        <dbReference type="Pfam" id="PF17936"/>
    </source>
</evidence>
<reference evidence="5 6" key="1">
    <citation type="submission" date="2018-03" db="EMBL/GenBank/DDBJ databases">
        <title>Genomic Encyclopedia of Type Strains, Phase III (KMG-III): the genomes of soil and plant-associated and newly described type strains.</title>
        <authorList>
            <person name="Whitman W."/>
        </authorList>
    </citation>
    <scope>NUCLEOTIDE SEQUENCE [LARGE SCALE GENOMIC DNA]</scope>
    <source>
        <strain evidence="5 6">CGMCC 1.12152</strain>
    </source>
</reference>
<dbReference type="InterPro" id="IPR011049">
    <property type="entry name" value="Serralysin-like_metalloprot_C"/>
</dbReference>
<gene>
    <name evidence="5" type="ORF">B0H98_1121</name>
</gene>
<dbReference type="AlphaFoldDB" id="A0A2T0UTW9"/>
<comment type="caution">
    <text evidence="5">The sequence shown here is derived from an EMBL/GenBank/DDBJ whole genome shotgun (WGS) entry which is preliminary data.</text>
</comment>
<dbReference type="InterPro" id="IPR041498">
    <property type="entry name" value="Big_6"/>
</dbReference>
<evidence type="ECO:0000256" key="1">
    <source>
        <dbReference type="ARBA" id="ARBA00004613"/>
    </source>
</evidence>
<protein>
    <submittedName>
        <fullName evidence="5">Putative secreted protein (Type I secretion substrate)</fullName>
    </submittedName>
</protein>
<dbReference type="SUPFAM" id="SSF51120">
    <property type="entry name" value="beta-Roll"/>
    <property type="match status" value="1"/>
</dbReference>
<dbReference type="InterPro" id="IPR013783">
    <property type="entry name" value="Ig-like_fold"/>
</dbReference>
<sequence>NTGDTAVSVTATVTDPAGNTTTTMAGGVIDAQAPTVSVTLEAATGDIYSADEIRDGVNATVTLGEGTQVGDNLVVIDGKGNELFRGGVTQSMLNNGLVVTVTDLNATDTAVSVRAKVTDPAGNTTTAITNGGVDAIAPTVSVKLEAASGGIYSADEIRDGVKATITLGDGTRVGDKLVVNDGKGNELFNGTVTQTMLKSGQVVTVTDLNTGDTTVKVTATVFDPAGNSNAADASGVIDTSAPTVEVILGTDDAQLVTGSETSIRIDFSEVAYGSNGTPLNASQVAGLLQLQGLKLSGGLVQSVNDPTIWTGTVVTTQGTYGSASATMPASYTDKAGNLGSSGKDSVTVVAIPVVDVDVKITHGFETVIKGGFADLGVGGSGNGWINDPRPPADTETVNFDFGRSNAGKTFTLNWTQQARGGWEDGTGRGGTRDTFKVFVNGQERYDTSWYDPNNSTWTRFAPENKSLTVTLDSRGQAVVDFEVRSTEANEVVDVSNIRGALNVASTIYEVDLTGNIASGTIDYYLVQVQGGALLHNGNLIQSENGIYRVEPSQLGHLTVRPDAGLETFDIIAKSVSDKGIVSSPDAVLVEVELPPPPPEVSIDSVAMGMESGVNVLAKVWGSLSDNAFGTAATAVNTSNSGQLFAGSSLATSGTRNLTVQSQEGSNETAYFQVGDTYTLSWEVYAGKQNIGSFLFPRYVEVWNPVSMTGTVTRSDKSGVDSFATDIVVFSGTINGTAQTLLIDSKGVRGNVNYLTNDQFAESTVGFREMKISGSAAPGAEVKITDASGKLIETVKTDTHGEWMTSLKRIEGSTGDIKATATDAEGNVTTDVKHYKLGSSGVDTLHGTEVNDILYGGAGNDTLIGGDGNDVLIGGKGNDTLYGGAGNDTLIGGSGNDTLYGGAGADTFKWEFGDQGAVGKPANDIVKDFGTGSNKLDLGDLLQGENEGNIDKFIMAKQEGSETVLYLSSKGELNGKTSNADQVIHLEGQSFTSLAGPGATESDVIQKMLQNGKIDID</sequence>
<dbReference type="InterPro" id="IPR019960">
    <property type="entry name" value="T1SS_VCA0849"/>
</dbReference>
<dbReference type="Pfam" id="PF00353">
    <property type="entry name" value="HemolysinCabind"/>
    <property type="match status" value="2"/>
</dbReference>
<keyword evidence="6" id="KW-1185">Reference proteome</keyword>
<proteinExistence type="predicted"/>
<dbReference type="InterPro" id="IPR001343">
    <property type="entry name" value="Hemolysn_Ca-bd"/>
</dbReference>
<dbReference type="Gene3D" id="2.60.40.10">
    <property type="entry name" value="Immunoglobulins"/>
    <property type="match status" value="1"/>
</dbReference>
<dbReference type="PANTHER" id="PTHR38340:SF1">
    <property type="entry name" value="S-LAYER PROTEIN"/>
    <property type="match status" value="1"/>
</dbReference>
<dbReference type="EMBL" id="PVTK01000012">
    <property type="protein sequence ID" value="PRY61379.1"/>
    <property type="molecule type" value="Genomic_DNA"/>
</dbReference>
<dbReference type="InterPro" id="IPR050557">
    <property type="entry name" value="RTX_toxin/Mannuronan_C5-epim"/>
</dbReference>
<accession>A0A2T0UTW9</accession>
<evidence type="ECO:0000256" key="3">
    <source>
        <dbReference type="ARBA" id="ARBA00022837"/>
    </source>
</evidence>
<dbReference type="PROSITE" id="PS00330">
    <property type="entry name" value="HEMOLYSIN_CALCIUM"/>
    <property type="match status" value="4"/>
</dbReference>
<keyword evidence="2" id="KW-0964">Secreted</keyword>
<organism evidence="5 6">
    <name type="scientific">Vreelandella songnenensis</name>
    <dbReference type="NCBI Taxonomy" id="1176243"/>
    <lineage>
        <taxon>Bacteria</taxon>
        <taxon>Pseudomonadati</taxon>
        <taxon>Pseudomonadota</taxon>
        <taxon>Gammaproteobacteria</taxon>
        <taxon>Oceanospirillales</taxon>
        <taxon>Halomonadaceae</taxon>
        <taxon>Vreelandella</taxon>
    </lineage>
</organism>
<evidence type="ECO:0000313" key="6">
    <source>
        <dbReference type="Proteomes" id="UP000237647"/>
    </source>
</evidence>
<dbReference type="Proteomes" id="UP000237647">
    <property type="component" value="Unassembled WGS sequence"/>
</dbReference>
<keyword evidence="3" id="KW-0106">Calcium</keyword>